<dbReference type="EMBL" id="QKKF02015239">
    <property type="protein sequence ID" value="RZF42283.1"/>
    <property type="molecule type" value="Genomic_DNA"/>
</dbReference>
<feature type="region of interest" description="Disordered" evidence="1">
    <location>
        <begin position="178"/>
        <end position="205"/>
    </location>
</feature>
<keyword evidence="3" id="KW-1185">Reference proteome</keyword>
<evidence type="ECO:0000313" key="3">
    <source>
        <dbReference type="Proteomes" id="UP000291343"/>
    </source>
</evidence>
<evidence type="ECO:0000313" key="2">
    <source>
        <dbReference type="EMBL" id="RZF42283.1"/>
    </source>
</evidence>
<sequence>MRVDDFVFHHIIAIEGAMKLAMAKVVDDKTEKTDPDKDKTDADETKKTDPDKDKTTRLLQTIALQSIKNCWYARLCKLPQENDALITECSKWLVENNSSTFHPPKSQMVNSLLKKNGDVNFSTWQKYPVEVRDFYETHEKVEVKARKACETSNLDTSDEEEMREPRFLRRRDLSQELEFLEEPSRNGAKIPPNPNFKEVNFQELT</sequence>
<protein>
    <submittedName>
        <fullName evidence="2">Uncharacterized protein</fullName>
    </submittedName>
</protein>
<dbReference type="InParanoid" id="A0A482X958"/>
<accession>A0A482X958</accession>
<dbReference type="OrthoDB" id="7486073at2759"/>
<dbReference type="AlphaFoldDB" id="A0A482X958"/>
<comment type="caution">
    <text evidence="2">The sequence shown here is derived from an EMBL/GenBank/DDBJ whole genome shotgun (WGS) entry which is preliminary data.</text>
</comment>
<organism evidence="2 3">
    <name type="scientific">Laodelphax striatellus</name>
    <name type="common">Small brown planthopper</name>
    <name type="synonym">Delphax striatella</name>
    <dbReference type="NCBI Taxonomy" id="195883"/>
    <lineage>
        <taxon>Eukaryota</taxon>
        <taxon>Metazoa</taxon>
        <taxon>Ecdysozoa</taxon>
        <taxon>Arthropoda</taxon>
        <taxon>Hexapoda</taxon>
        <taxon>Insecta</taxon>
        <taxon>Pterygota</taxon>
        <taxon>Neoptera</taxon>
        <taxon>Paraneoptera</taxon>
        <taxon>Hemiptera</taxon>
        <taxon>Auchenorrhyncha</taxon>
        <taxon>Fulgoroidea</taxon>
        <taxon>Delphacidae</taxon>
        <taxon>Criomorphinae</taxon>
        <taxon>Laodelphax</taxon>
    </lineage>
</organism>
<reference evidence="2 3" key="1">
    <citation type="journal article" date="2017" name="Gigascience">
        <title>Genome sequence of the small brown planthopper, Laodelphax striatellus.</title>
        <authorList>
            <person name="Zhu J."/>
            <person name="Jiang F."/>
            <person name="Wang X."/>
            <person name="Yang P."/>
            <person name="Bao Y."/>
            <person name="Zhao W."/>
            <person name="Wang W."/>
            <person name="Lu H."/>
            <person name="Wang Q."/>
            <person name="Cui N."/>
            <person name="Li J."/>
            <person name="Chen X."/>
            <person name="Luo L."/>
            <person name="Yu J."/>
            <person name="Kang L."/>
            <person name="Cui F."/>
        </authorList>
    </citation>
    <scope>NUCLEOTIDE SEQUENCE [LARGE SCALE GENOMIC DNA]</scope>
    <source>
        <strain evidence="2">Lst14</strain>
    </source>
</reference>
<proteinExistence type="predicted"/>
<feature type="region of interest" description="Disordered" evidence="1">
    <location>
        <begin position="28"/>
        <end position="52"/>
    </location>
</feature>
<name>A0A482X958_LAOST</name>
<gene>
    <name evidence="2" type="ORF">LSTR_LSTR003901</name>
</gene>
<evidence type="ECO:0000256" key="1">
    <source>
        <dbReference type="SAM" id="MobiDB-lite"/>
    </source>
</evidence>
<dbReference type="Proteomes" id="UP000291343">
    <property type="component" value="Unassembled WGS sequence"/>
</dbReference>